<dbReference type="InterPro" id="IPR029044">
    <property type="entry name" value="Nucleotide-diphossugar_trans"/>
</dbReference>
<keyword evidence="1" id="KW-0812">Transmembrane</keyword>
<dbReference type="Proteomes" id="UP000252985">
    <property type="component" value="Chromosome"/>
</dbReference>
<keyword evidence="1" id="KW-0472">Membrane</keyword>
<organism evidence="3 4">
    <name type="scientific">Haloplanus rubicundus</name>
    <dbReference type="NCBI Taxonomy" id="1547898"/>
    <lineage>
        <taxon>Archaea</taxon>
        <taxon>Methanobacteriati</taxon>
        <taxon>Methanobacteriota</taxon>
        <taxon>Stenosarchaea group</taxon>
        <taxon>Halobacteria</taxon>
        <taxon>Halobacteriales</taxon>
        <taxon>Haloferacaceae</taxon>
        <taxon>Haloplanus</taxon>
    </lineage>
</organism>
<evidence type="ECO:0000313" key="4">
    <source>
        <dbReference type="Proteomes" id="UP000252985"/>
    </source>
</evidence>
<protein>
    <submittedName>
        <fullName evidence="3">Glycosyltransferase</fullName>
    </submittedName>
</protein>
<dbReference type="EMBL" id="CP031148">
    <property type="protein sequence ID" value="AXG09695.1"/>
    <property type="molecule type" value="Genomic_DNA"/>
</dbReference>
<feature type="transmembrane region" description="Helical" evidence="1">
    <location>
        <begin position="333"/>
        <end position="352"/>
    </location>
</feature>
<dbReference type="InterPro" id="IPR001173">
    <property type="entry name" value="Glyco_trans_2-like"/>
</dbReference>
<dbReference type="Pfam" id="PF00535">
    <property type="entry name" value="Glycos_transf_2"/>
    <property type="match status" value="1"/>
</dbReference>
<evidence type="ECO:0000256" key="1">
    <source>
        <dbReference type="SAM" id="Phobius"/>
    </source>
</evidence>
<evidence type="ECO:0000313" key="3">
    <source>
        <dbReference type="EMBL" id="AXG09695.1"/>
    </source>
</evidence>
<dbReference type="Gene3D" id="3.90.550.10">
    <property type="entry name" value="Spore Coat Polysaccharide Biosynthesis Protein SpsA, Chain A"/>
    <property type="match status" value="1"/>
</dbReference>
<dbReference type="InterPro" id="IPR050256">
    <property type="entry name" value="Glycosyltransferase_2"/>
</dbReference>
<dbReference type="GO" id="GO:0016740">
    <property type="term" value="F:transferase activity"/>
    <property type="evidence" value="ECO:0007669"/>
    <property type="project" value="UniProtKB-KW"/>
</dbReference>
<reference evidence="3 4" key="1">
    <citation type="submission" date="2018-07" db="EMBL/GenBank/DDBJ databases">
        <title>Genome sequences of Haloplanus sp. CBA1112.</title>
        <authorList>
            <person name="Kim Y.B."/>
            <person name="Roh S.W."/>
        </authorList>
    </citation>
    <scope>NUCLEOTIDE SEQUENCE [LARGE SCALE GENOMIC DNA]</scope>
    <source>
        <strain evidence="3 4">CBA1112</strain>
    </source>
</reference>
<feature type="transmembrane region" description="Helical" evidence="1">
    <location>
        <begin position="284"/>
        <end position="312"/>
    </location>
</feature>
<gene>
    <name evidence="3" type="ORF">DU484_07365</name>
</gene>
<dbReference type="KEGG" id="haq:DU484_07365"/>
<dbReference type="PANTHER" id="PTHR48090">
    <property type="entry name" value="UNDECAPRENYL-PHOSPHATE 4-DEOXY-4-FORMAMIDO-L-ARABINOSE TRANSFERASE-RELATED"/>
    <property type="match status" value="1"/>
</dbReference>
<keyword evidence="1" id="KW-1133">Transmembrane helix</keyword>
<dbReference type="AlphaFoldDB" id="A0A345EBX3"/>
<keyword evidence="3" id="KW-0808">Transferase</keyword>
<proteinExistence type="predicted"/>
<sequence length="353" mass="39448">MIKQYIESVIRLKLCLLSLQHTYIKKRRLYRLMNSSSSKTASISVIVPTYNEEQTIKNCLDALIFADYKGRKEILVVDGRSEDRTRDLVSSYEHDHQCVSLYDNPGRTTPHGINVGIKNATGDIVSFISGHSIVPPQFFNDIMTAFERAPDADVVGGRMIPRADTYFEHSVAAALVSRLGASSARFRPVEGYVNTVNFGAYRREVIDTVGKMDTDLPRAQDYEYNKRVRAAGFRLYQYPELQISYIPRSTPLALGKQYYGNGYGKANVFDKLDEYPLSPRVCGLAMIFLSGVTVPLWSLILGIYLVIINLVAISSIRASEVDAGIRHIPGAMLALFIMHSSFAFGLLHGSIFP</sequence>
<evidence type="ECO:0000259" key="2">
    <source>
        <dbReference type="Pfam" id="PF00535"/>
    </source>
</evidence>
<dbReference type="SUPFAM" id="SSF53448">
    <property type="entry name" value="Nucleotide-diphospho-sugar transferases"/>
    <property type="match status" value="1"/>
</dbReference>
<name>A0A345EBX3_9EURY</name>
<feature type="domain" description="Glycosyltransferase 2-like" evidence="2">
    <location>
        <begin position="44"/>
        <end position="208"/>
    </location>
</feature>
<accession>A0A345EBX3</accession>